<proteinExistence type="predicted"/>
<reference evidence="1 2" key="1">
    <citation type="submission" date="2017-04" db="EMBL/GenBank/DDBJ databases">
        <authorList>
            <person name="Afonso C.L."/>
            <person name="Miller P.J."/>
            <person name="Scott M.A."/>
            <person name="Spackman E."/>
            <person name="Goraichik I."/>
            <person name="Dimitrov K.M."/>
            <person name="Suarez D.L."/>
            <person name="Swayne D.E."/>
        </authorList>
    </citation>
    <scope>NUCLEOTIDE SEQUENCE [LARGE SCALE GENOMIC DNA]</scope>
    <source>
        <strain evidence="1 2">DSM 3385</strain>
    </source>
</reference>
<dbReference type="STRING" id="1121400.SAMN02746065_11732"/>
<dbReference type="AlphaFoldDB" id="A0A1W2DG22"/>
<evidence type="ECO:0000313" key="2">
    <source>
        <dbReference type="Proteomes" id="UP000192418"/>
    </source>
</evidence>
<dbReference type="NCBIfam" id="NF045662">
    <property type="entry name" value="DVU0298_fam"/>
    <property type="match status" value="1"/>
</dbReference>
<accession>A0A1W2DG22</accession>
<dbReference type="InterPro" id="IPR054701">
    <property type="entry name" value="DVU0298-like"/>
</dbReference>
<dbReference type="RefSeq" id="WP_139795844.1">
    <property type="nucleotide sequence ID" value="NZ_FWXY01000017.1"/>
</dbReference>
<dbReference type="SUPFAM" id="SSF48371">
    <property type="entry name" value="ARM repeat"/>
    <property type="match status" value="1"/>
</dbReference>
<gene>
    <name evidence="1" type="ORF">SAMN02746065_11732</name>
</gene>
<protein>
    <recommendedName>
        <fullName evidence="3">HEAT repeat-containing protein</fullName>
    </recommendedName>
</protein>
<name>A0A1W2DG22_9BACT</name>
<dbReference type="InterPro" id="IPR016024">
    <property type="entry name" value="ARM-type_fold"/>
</dbReference>
<dbReference type="Proteomes" id="UP000192418">
    <property type="component" value="Unassembled WGS sequence"/>
</dbReference>
<keyword evidence="2" id="KW-1185">Reference proteome</keyword>
<dbReference type="OrthoDB" id="5430983at2"/>
<dbReference type="EMBL" id="FWXY01000017">
    <property type="protein sequence ID" value="SMC95916.1"/>
    <property type="molecule type" value="Genomic_DNA"/>
</dbReference>
<organism evidence="1 2">
    <name type="scientific">Desulfocicer vacuolatum DSM 3385</name>
    <dbReference type="NCBI Taxonomy" id="1121400"/>
    <lineage>
        <taxon>Bacteria</taxon>
        <taxon>Pseudomonadati</taxon>
        <taxon>Thermodesulfobacteriota</taxon>
        <taxon>Desulfobacteria</taxon>
        <taxon>Desulfobacterales</taxon>
        <taxon>Desulfobacteraceae</taxon>
        <taxon>Desulfocicer</taxon>
    </lineage>
</organism>
<evidence type="ECO:0008006" key="3">
    <source>
        <dbReference type="Google" id="ProtNLM"/>
    </source>
</evidence>
<evidence type="ECO:0000313" key="1">
    <source>
        <dbReference type="EMBL" id="SMC95916.1"/>
    </source>
</evidence>
<sequence length="152" mass="17246">MRQLKQKVYELLCMKDEAQSLEGILSLPPGKSVNALFTYIQHTTEAVKWRAITAMGRVVLQIYEDKPESARIIMRRLMWSLNDESGGIGWGAPEAMGEIMALNKKIAWEYRNLLLSYVDSEGNYLEYAPLRKGAVWAIKRVTEAHPDVMAGD</sequence>